<accession>A0A3P6B699</accession>
<dbReference type="AlphaFoldDB" id="A0A3P6B699"/>
<protein>
    <submittedName>
        <fullName evidence="1">Uncharacterized protein</fullName>
    </submittedName>
</protein>
<reference evidence="1" key="1">
    <citation type="submission" date="2018-11" db="EMBL/GenBank/DDBJ databases">
        <authorList>
            <consortium name="Genoscope - CEA"/>
            <person name="William W."/>
        </authorList>
    </citation>
    <scope>NUCLEOTIDE SEQUENCE</scope>
</reference>
<evidence type="ECO:0000313" key="1">
    <source>
        <dbReference type="EMBL" id="VDC92001.1"/>
    </source>
</evidence>
<proteinExistence type="predicted"/>
<sequence length="34" mass="4215">MIVFTVKGNTMNSRLRMRRPFSIRYNYRMVIFSE</sequence>
<gene>
    <name evidence="1" type="ORF">BRAA02T08607Z</name>
</gene>
<organism evidence="1">
    <name type="scientific">Brassica campestris</name>
    <name type="common">Field mustard</name>
    <dbReference type="NCBI Taxonomy" id="3711"/>
    <lineage>
        <taxon>Eukaryota</taxon>
        <taxon>Viridiplantae</taxon>
        <taxon>Streptophyta</taxon>
        <taxon>Embryophyta</taxon>
        <taxon>Tracheophyta</taxon>
        <taxon>Spermatophyta</taxon>
        <taxon>Magnoliopsida</taxon>
        <taxon>eudicotyledons</taxon>
        <taxon>Gunneridae</taxon>
        <taxon>Pentapetalae</taxon>
        <taxon>rosids</taxon>
        <taxon>malvids</taxon>
        <taxon>Brassicales</taxon>
        <taxon>Brassicaceae</taxon>
        <taxon>Brassiceae</taxon>
        <taxon>Brassica</taxon>
    </lineage>
</organism>
<name>A0A3P6B699_BRACM</name>
<dbReference type="EMBL" id="LR031573">
    <property type="protein sequence ID" value="VDC92001.1"/>
    <property type="molecule type" value="Genomic_DNA"/>
</dbReference>